<keyword evidence="2" id="KW-1185">Reference proteome</keyword>
<dbReference type="OrthoDB" id="9904241at2"/>
<gene>
    <name evidence="1" type="ORF">MBHS_01121</name>
</gene>
<reference evidence="1 2" key="1">
    <citation type="submission" date="2016-10" db="EMBL/GenBank/DDBJ databases">
        <authorList>
            <person name="de Groot N.N."/>
        </authorList>
    </citation>
    <scope>NUCLEOTIDE SEQUENCE [LARGE SCALE GENOMIC DNA]</scope>
    <source>
        <strain evidence="1">MBHS1</strain>
    </source>
</reference>
<dbReference type="RefSeq" id="WP_103919223.1">
    <property type="nucleotide sequence ID" value="NZ_FMSV02000181.1"/>
</dbReference>
<dbReference type="Gene3D" id="2.60.40.3350">
    <property type="match status" value="1"/>
</dbReference>
<name>A0A1H6F537_9GAMM</name>
<protein>
    <recommendedName>
        <fullName evidence="3">BppU N-terminal domain-containing protein</fullName>
    </recommendedName>
</protein>
<dbReference type="EMBL" id="FMSV02000181">
    <property type="protein sequence ID" value="SEH05268.1"/>
    <property type="molecule type" value="Genomic_DNA"/>
</dbReference>
<evidence type="ECO:0000313" key="2">
    <source>
        <dbReference type="Proteomes" id="UP000236724"/>
    </source>
</evidence>
<dbReference type="AlphaFoldDB" id="A0A1H6F537"/>
<accession>A0A1H6F537</accession>
<sequence>MPKTYNIENHCKGDTFAGIQFTILNTTDSTPIDLTGVAIKTQFRKHSKTGKVVKEIETENGITITNAVNGVFKFNAFVIDWSAGVYYYDIEFTFSDGTIVTYLEGTLTIIQDVTNG</sequence>
<evidence type="ECO:0008006" key="3">
    <source>
        <dbReference type="Google" id="ProtNLM"/>
    </source>
</evidence>
<dbReference type="Proteomes" id="UP000236724">
    <property type="component" value="Unassembled WGS sequence"/>
</dbReference>
<organism evidence="1 2">
    <name type="scientific">Candidatus Venteria ishoeyi</name>
    <dbReference type="NCBI Taxonomy" id="1899563"/>
    <lineage>
        <taxon>Bacteria</taxon>
        <taxon>Pseudomonadati</taxon>
        <taxon>Pseudomonadota</taxon>
        <taxon>Gammaproteobacteria</taxon>
        <taxon>Thiotrichales</taxon>
        <taxon>Thiotrichaceae</taxon>
        <taxon>Venteria</taxon>
    </lineage>
</organism>
<evidence type="ECO:0000313" key="1">
    <source>
        <dbReference type="EMBL" id="SEH05268.1"/>
    </source>
</evidence>
<proteinExistence type="predicted"/>